<feature type="transmembrane region" description="Helical" evidence="1">
    <location>
        <begin position="99"/>
        <end position="122"/>
    </location>
</feature>
<keyword evidence="1" id="KW-0812">Transmembrane</keyword>
<name>A0A931AUP4_9FIRM</name>
<protein>
    <submittedName>
        <fullName evidence="2">Uncharacterized protein</fullName>
    </submittedName>
</protein>
<dbReference type="EMBL" id="JADPIE010000003">
    <property type="protein sequence ID" value="MBF8436835.1"/>
    <property type="molecule type" value="Genomic_DNA"/>
</dbReference>
<keyword evidence="1" id="KW-1133">Transmembrane helix</keyword>
<comment type="caution">
    <text evidence="2">The sequence shown here is derived from an EMBL/GenBank/DDBJ whole genome shotgun (WGS) entry which is preliminary data.</text>
</comment>
<dbReference type="RefSeq" id="WP_270453752.1">
    <property type="nucleotide sequence ID" value="NZ_JADPIE010000003.1"/>
</dbReference>
<feature type="transmembrane region" description="Helical" evidence="1">
    <location>
        <begin position="12"/>
        <end position="32"/>
    </location>
</feature>
<evidence type="ECO:0000313" key="3">
    <source>
        <dbReference type="Proteomes" id="UP000621436"/>
    </source>
</evidence>
<evidence type="ECO:0000256" key="1">
    <source>
        <dbReference type="SAM" id="Phobius"/>
    </source>
</evidence>
<dbReference type="Proteomes" id="UP000621436">
    <property type="component" value="Unassembled WGS sequence"/>
</dbReference>
<evidence type="ECO:0000313" key="2">
    <source>
        <dbReference type="EMBL" id="MBF8436835.1"/>
    </source>
</evidence>
<feature type="transmembrane region" description="Helical" evidence="1">
    <location>
        <begin position="68"/>
        <end position="87"/>
    </location>
</feature>
<organism evidence="2 3">
    <name type="scientific">Halonatronomonas betaini</name>
    <dbReference type="NCBI Taxonomy" id="2778430"/>
    <lineage>
        <taxon>Bacteria</taxon>
        <taxon>Bacillati</taxon>
        <taxon>Bacillota</taxon>
        <taxon>Clostridia</taxon>
        <taxon>Halanaerobiales</taxon>
        <taxon>Halarsenatibacteraceae</taxon>
        <taxon>Halonatronomonas</taxon>
    </lineage>
</organism>
<keyword evidence="3" id="KW-1185">Reference proteome</keyword>
<sequence length="270" mass="31547">MKKLNIFKIKDYYVIISVFIILLVFYISSFFVDLYNFNGIRDWMVEHDGFNVPFLWNYLFSEGGPVEILQWLFIGLFMMTSSYIAGISTRDQKSSRSRFWFLFSILAVLMIMEDAGNIRHFLTTRGVLLFRDEMIYRSITELTYFGLMALIPVYALIRYRKVFLEDKRTAVILFFGAAFYGVAVLMSGTRDIRFWYQTAGNIIYDWTLEFGGDELLAIYETTDQFLAEGGYISISYRFMDFLVEESLELLGAAFLWASSLSYLNFLGDTE</sequence>
<reference evidence="2" key="1">
    <citation type="submission" date="2020-11" db="EMBL/GenBank/DDBJ databases">
        <title>Halonatronomonas betainensis gen. nov., sp. nov. a novel haloalkaliphilic representative of the family Halanaerobiacae capable of betaine degradation.</title>
        <authorList>
            <person name="Boltyanskaya Y."/>
            <person name="Kevbrin V."/>
            <person name="Detkova E."/>
            <person name="Grouzdev D.S."/>
            <person name="Koziaeva V."/>
            <person name="Zhilina T."/>
        </authorList>
    </citation>
    <scope>NUCLEOTIDE SEQUENCE</scope>
    <source>
        <strain evidence="2">Z-7014</strain>
    </source>
</reference>
<keyword evidence="1" id="KW-0472">Membrane</keyword>
<feature type="transmembrane region" description="Helical" evidence="1">
    <location>
        <begin position="134"/>
        <end position="157"/>
    </location>
</feature>
<dbReference type="AlphaFoldDB" id="A0A931AUP4"/>
<proteinExistence type="predicted"/>
<gene>
    <name evidence="2" type="ORF">I0Q91_07095</name>
</gene>
<feature type="transmembrane region" description="Helical" evidence="1">
    <location>
        <begin position="169"/>
        <end position="188"/>
    </location>
</feature>
<accession>A0A931AUP4</accession>